<dbReference type="GO" id="GO:0050660">
    <property type="term" value="F:flavin adenine dinucleotide binding"/>
    <property type="evidence" value="ECO:0007669"/>
    <property type="project" value="InterPro"/>
</dbReference>
<keyword evidence="5" id="KW-1185">Reference proteome</keyword>
<accession>Q7NIA5</accession>
<dbReference type="EMBL" id="BA000045">
    <property type="protein sequence ID" value="BAC90219.1"/>
    <property type="molecule type" value="Genomic_DNA"/>
</dbReference>
<dbReference type="Gene3D" id="3.40.462.20">
    <property type="match status" value="1"/>
</dbReference>
<gene>
    <name evidence="4" type="ordered locus">gsr2278</name>
</gene>
<evidence type="ECO:0000313" key="4">
    <source>
        <dbReference type="EMBL" id="BAC90219.1"/>
    </source>
</evidence>
<evidence type="ECO:0000313" key="5">
    <source>
        <dbReference type="Proteomes" id="UP000000557"/>
    </source>
</evidence>
<dbReference type="GO" id="GO:0016491">
    <property type="term" value="F:oxidoreductase activity"/>
    <property type="evidence" value="ECO:0007669"/>
    <property type="project" value="InterPro"/>
</dbReference>
<dbReference type="STRING" id="251221.gene:10759773"/>
<reference evidence="4 5" key="1">
    <citation type="journal article" date="2003" name="DNA Res.">
        <title>Complete genome structure of Gloeobacter violaceus PCC 7421, a cyanobacterium that lacks thylakoids.</title>
        <authorList>
            <person name="Nakamura Y."/>
            <person name="Kaneko T."/>
            <person name="Sato S."/>
            <person name="Mimuro M."/>
            <person name="Miyashita H."/>
            <person name="Tsuchiya T."/>
            <person name="Sasamoto S."/>
            <person name="Watanabe A."/>
            <person name="Kawashima K."/>
            <person name="Kishida Y."/>
            <person name="Kiyokawa C."/>
            <person name="Kohara M."/>
            <person name="Matsumoto M."/>
            <person name="Matsuno A."/>
            <person name="Nakazaki N."/>
            <person name="Shimpo S."/>
            <person name="Takeuchi C."/>
            <person name="Yamada M."/>
            <person name="Tabata S."/>
        </authorList>
    </citation>
    <scope>NUCLEOTIDE SEQUENCE [LARGE SCALE GENOMIC DNA]</scope>
    <source>
        <strain evidence="5">ATCC 29082 / PCC 7421</strain>
    </source>
</reference>
<dbReference type="Pfam" id="PF08031">
    <property type="entry name" value="BBE"/>
    <property type="match status" value="1"/>
</dbReference>
<dbReference type="Gene3D" id="3.30.465.10">
    <property type="match status" value="1"/>
</dbReference>
<dbReference type="KEGG" id="gvi:gsr2278"/>
<dbReference type="AlphaFoldDB" id="Q7NIA5"/>
<keyword evidence="1" id="KW-0285">Flavoprotein</keyword>
<dbReference type="Proteomes" id="UP000000557">
    <property type="component" value="Chromosome"/>
</dbReference>
<evidence type="ECO:0000256" key="1">
    <source>
        <dbReference type="ARBA" id="ARBA00022630"/>
    </source>
</evidence>
<organism evidence="4 5">
    <name type="scientific">Gloeobacter violaceus (strain ATCC 29082 / PCC 7421)</name>
    <dbReference type="NCBI Taxonomy" id="251221"/>
    <lineage>
        <taxon>Bacteria</taxon>
        <taxon>Bacillati</taxon>
        <taxon>Cyanobacteriota</taxon>
        <taxon>Cyanophyceae</taxon>
        <taxon>Gloeobacterales</taxon>
        <taxon>Gloeobacteraceae</taxon>
        <taxon>Gloeobacter</taxon>
    </lineage>
</organism>
<dbReference type="InterPro" id="IPR012951">
    <property type="entry name" value="BBE"/>
</dbReference>
<sequence length="77" mass="8662">MTPAIKAPMAQITKATQQAFASFGDTYTGEAYYNFLRGDEQQRVTRAFGDAKHGRLREIKGRFDPANAFHLNLNIEP</sequence>
<reference evidence="4 5" key="2">
    <citation type="journal article" date="2003" name="DNA Res.">
        <title>Complete genome structure of Gloeobacter violaceus PCC 7421, a cyanobacterium that lacks thylakoids (supplement).</title>
        <authorList>
            <person name="Nakamura Y."/>
            <person name="Kaneko T."/>
            <person name="Sato S."/>
            <person name="Mimuro M."/>
            <person name="Miyashita H."/>
            <person name="Tsuchiya T."/>
            <person name="Sasamoto S."/>
            <person name="Watanabe A."/>
            <person name="Kawashima K."/>
            <person name="Kishida Y."/>
            <person name="Kiyokawa C."/>
            <person name="Kohara M."/>
            <person name="Matsumoto M."/>
            <person name="Matsuno A."/>
            <person name="Nakazaki N."/>
            <person name="Shimpo S."/>
            <person name="Takeuchi C."/>
            <person name="Yamada M."/>
            <person name="Tabata S."/>
        </authorList>
    </citation>
    <scope>NUCLEOTIDE SEQUENCE [LARGE SCALE GENOMIC DNA]</scope>
    <source>
        <strain evidence="5">ATCC 29082 / PCC 7421</strain>
    </source>
</reference>
<name>Q7NIA5_GLOVI</name>
<dbReference type="SUPFAM" id="SSF55103">
    <property type="entry name" value="FAD-linked oxidases, C-terminal domain"/>
    <property type="match status" value="1"/>
</dbReference>
<dbReference type="HOGENOM" id="CLU_2633077_0_0_3"/>
<dbReference type="InterPro" id="IPR016169">
    <property type="entry name" value="FAD-bd_PCMH_sub2"/>
</dbReference>
<keyword evidence="2" id="KW-0274">FAD</keyword>
<dbReference type="OrthoDB" id="545125at2"/>
<dbReference type="EnsemblBacteria" id="BAC90219">
    <property type="protein sequence ID" value="BAC90219"/>
    <property type="gene ID" value="BAC90219"/>
</dbReference>
<dbReference type="InParanoid" id="Q7NIA5"/>
<proteinExistence type="predicted"/>
<feature type="domain" description="Berberine/berberine-like" evidence="3">
    <location>
        <begin position="31"/>
        <end position="76"/>
    </location>
</feature>
<protein>
    <submittedName>
        <fullName evidence="4">Gsr2278 protein</fullName>
    </submittedName>
</protein>
<evidence type="ECO:0000259" key="3">
    <source>
        <dbReference type="Pfam" id="PF08031"/>
    </source>
</evidence>
<dbReference type="InterPro" id="IPR016164">
    <property type="entry name" value="FAD-linked_Oxase-like_C"/>
</dbReference>
<evidence type="ECO:0000256" key="2">
    <source>
        <dbReference type="ARBA" id="ARBA00022827"/>
    </source>
</evidence>